<sequence length="176" mass="19760">MASTNARHEFSAVENIRNRAQQSPDAGIDARAEIGEALSVLLADVFSLYLKTKNFHWHISGPHFRDYHLMLDEQAGELFAMTDPIAERARKLGQPTLRSVEQIVARKRLVSSEVEGLSAEQMLAELHADNLSLAAFMRSTHGLTDGNNDVATTSLLEEWIDQTEERAWFLQQTLGR</sequence>
<keyword evidence="5" id="KW-1185">Reference proteome</keyword>
<organism evidence="4 5">
    <name type="scientific">Stutzerimonas tarimensis</name>
    <dbReference type="NCBI Taxonomy" id="1507735"/>
    <lineage>
        <taxon>Bacteria</taxon>
        <taxon>Pseudomonadati</taxon>
        <taxon>Pseudomonadota</taxon>
        <taxon>Gammaproteobacteria</taxon>
        <taxon>Pseudomonadales</taxon>
        <taxon>Pseudomonadaceae</taxon>
        <taxon>Stutzerimonas</taxon>
    </lineage>
</organism>
<accession>A0ABV7T6Q7</accession>
<comment type="similarity">
    <text evidence="1 2">Belongs to the Dps family.</text>
</comment>
<feature type="domain" description="Ferritin/DPS" evidence="3">
    <location>
        <begin position="36"/>
        <end position="175"/>
    </location>
</feature>
<dbReference type="EMBL" id="JBHRXZ010000022">
    <property type="protein sequence ID" value="MFC3608178.1"/>
    <property type="molecule type" value="Genomic_DNA"/>
</dbReference>
<dbReference type="PIRSF" id="PIRSF005900">
    <property type="entry name" value="Dps"/>
    <property type="match status" value="1"/>
</dbReference>
<evidence type="ECO:0000259" key="3">
    <source>
        <dbReference type="Pfam" id="PF00210"/>
    </source>
</evidence>
<dbReference type="SUPFAM" id="SSF47240">
    <property type="entry name" value="Ferritin-like"/>
    <property type="match status" value="1"/>
</dbReference>
<comment type="caution">
    <text evidence="4">The sequence shown here is derived from an EMBL/GenBank/DDBJ whole genome shotgun (WGS) entry which is preliminary data.</text>
</comment>
<dbReference type="InterPro" id="IPR009078">
    <property type="entry name" value="Ferritin-like_SF"/>
</dbReference>
<dbReference type="RefSeq" id="WP_386364477.1">
    <property type="nucleotide sequence ID" value="NZ_JBHRXZ010000022.1"/>
</dbReference>
<dbReference type="PANTHER" id="PTHR42932">
    <property type="entry name" value="GENERAL STRESS PROTEIN 20U"/>
    <property type="match status" value="1"/>
</dbReference>
<dbReference type="InterPro" id="IPR012347">
    <property type="entry name" value="Ferritin-like"/>
</dbReference>
<dbReference type="InterPro" id="IPR002177">
    <property type="entry name" value="DPS_DNA-bd"/>
</dbReference>
<evidence type="ECO:0000256" key="1">
    <source>
        <dbReference type="ARBA" id="ARBA00009497"/>
    </source>
</evidence>
<dbReference type="Proteomes" id="UP001595630">
    <property type="component" value="Unassembled WGS sequence"/>
</dbReference>
<dbReference type="InterPro" id="IPR008331">
    <property type="entry name" value="Ferritin_DPS_dom"/>
</dbReference>
<reference evidence="5" key="1">
    <citation type="journal article" date="2019" name="Int. J. Syst. Evol. Microbiol.">
        <title>The Global Catalogue of Microorganisms (GCM) 10K type strain sequencing project: providing services to taxonomists for standard genome sequencing and annotation.</title>
        <authorList>
            <consortium name="The Broad Institute Genomics Platform"/>
            <consortium name="The Broad Institute Genome Sequencing Center for Infectious Disease"/>
            <person name="Wu L."/>
            <person name="Ma J."/>
        </authorList>
    </citation>
    <scope>NUCLEOTIDE SEQUENCE [LARGE SCALE GENOMIC DNA]</scope>
    <source>
        <strain evidence="5">KCTC 42447</strain>
    </source>
</reference>
<gene>
    <name evidence="4" type="ORF">ACFOMF_10355</name>
</gene>
<dbReference type="PRINTS" id="PR01346">
    <property type="entry name" value="HELNAPAPROT"/>
</dbReference>
<evidence type="ECO:0000313" key="5">
    <source>
        <dbReference type="Proteomes" id="UP001595630"/>
    </source>
</evidence>
<evidence type="ECO:0000313" key="4">
    <source>
        <dbReference type="EMBL" id="MFC3608178.1"/>
    </source>
</evidence>
<protein>
    <submittedName>
        <fullName evidence="4">Dps family protein</fullName>
    </submittedName>
</protein>
<name>A0ABV7T6Q7_9GAMM</name>
<dbReference type="PANTHER" id="PTHR42932:SF3">
    <property type="entry name" value="DNA PROTECTION DURING STARVATION PROTEIN"/>
    <property type="match status" value="1"/>
</dbReference>
<proteinExistence type="inferred from homology"/>
<evidence type="ECO:0000256" key="2">
    <source>
        <dbReference type="RuleBase" id="RU003875"/>
    </source>
</evidence>
<dbReference type="CDD" id="cd01043">
    <property type="entry name" value="DPS"/>
    <property type="match status" value="1"/>
</dbReference>
<dbReference type="Pfam" id="PF00210">
    <property type="entry name" value="Ferritin"/>
    <property type="match status" value="1"/>
</dbReference>
<dbReference type="Gene3D" id="1.20.1260.10">
    <property type="match status" value="1"/>
</dbReference>